<accession>A0ABW5E2M5</accession>
<protein>
    <recommendedName>
        <fullName evidence="3">DUF4240 domain-containing protein</fullName>
    </recommendedName>
</protein>
<comment type="caution">
    <text evidence="1">The sequence shown here is derived from an EMBL/GenBank/DDBJ whole genome shotgun (WGS) entry which is preliminary data.</text>
</comment>
<reference evidence="2" key="1">
    <citation type="journal article" date="2019" name="Int. J. Syst. Evol. Microbiol.">
        <title>The Global Catalogue of Microorganisms (GCM) 10K type strain sequencing project: providing services to taxonomists for standard genome sequencing and annotation.</title>
        <authorList>
            <consortium name="The Broad Institute Genomics Platform"/>
            <consortium name="The Broad Institute Genome Sequencing Center for Infectious Disease"/>
            <person name="Wu L."/>
            <person name="Ma J."/>
        </authorList>
    </citation>
    <scope>NUCLEOTIDE SEQUENCE [LARGE SCALE GENOMIC DNA]</scope>
    <source>
        <strain evidence="2">JCM 16545</strain>
    </source>
</reference>
<evidence type="ECO:0008006" key="3">
    <source>
        <dbReference type="Google" id="ProtNLM"/>
    </source>
</evidence>
<keyword evidence="2" id="KW-1185">Reference proteome</keyword>
<dbReference type="EMBL" id="JBHUJC010000026">
    <property type="protein sequence ID" value="MFD2276669.1"/>
    <property type="molecule type" value="Genomic_DNA"/>
</dbReference>
<proteinExistence type="predicted"/>
<dbReference type="Proteomes" id="UP001597297">
    <property type="component" value="Unassembled WGS sequence"/>
</dbReference>
<organism evidence="1 2">
    <name type="scientific">Rubritalea spongiae</name>
    <dbReference type="NCBI Taxonomy" id="430797"/>
    <lineage>
        <taxon>Bacteria</taxon>
        <taxon>Pseudomonadati</taxon>
        <taxon>Verrucomicrobiota</taxon>
        <taxon>Verrucomicrobiia</taxon>
        <taxon>Verrucomicrobiales</taxon>
        <taxon>Rubritaleaceae</taxon>
        <taxon>Rubritalea</taxon>
    </lineage>
</organism>
<gene>
    <name evidence="1" type="ORF">ACFSQZ_09340</name>
</gene>
<evidence type="ECO:0000313" key="1">
    <source>
        <dbReference type="EMBL" id="MFD2276669.1"/>
    </source>
</evidence>
<evidence type="ECO:0000313" key="2">
    <source>
        <dbReference type="Proteomes" id="UP001597297"/>
    </source>
</evidence>
<sequence>MISTTDKTVFIAAGEIRFFFFLTKPPPSHSITHETMTRDSFLKQARPLSLTARACICLHITEAYFRKIGLSHPLVDEFFNHLWEHPLQAEPKAFSTWEANRGDLVDFGLTDDLPDDLEELMPTLPIDEAQLFSIVEAPVEILWGNFFSTPDEQTSFDYLSFSVDLADREGLIFPKIDLYQASLFADNNGWGKPISQPIRDLWRTDGKIN</sequence>
<name>A0ABW5E2M5_9BACT</name>